<evidence type="ECO:0000313" key="2">
    <source>
        <dbReference type="Proteomes" id="UP000256405"/>
    </source>
</evidence>
<accession>A0A3E0DID2</accession>
<protein>
    <submittedName>
        <fullName evidence="1">Uncharacterized protein</fullName>
    </submittedName>
</protein>
<dbReference type="Proteomes" id="UP000256405">
    <property type="component" value="Unassembled WGS sequence"/>
</dbReference>
<keyword evidence="2" id="KW-1185">Reference proteome</keyword>
<reference evidence="1 2" key="1">
    <citation type="submission" date="2018-08" db="EMBL/GenBank/DDBJ databases">
        <title>Genomic Encyclopedia of Archaeal and Bacterial Type Strains, Phase II (KMG-II): from individual species to whole genera.</title>
        <authorList>
            <person name="Goeker M."/>
        </authorList>
    </citation>
    <scope>NUCLEOTIDE SEQUENCE [LARGE SCALE GENOMIC DNA]</scope>
    <source>
        <strain evidence="1 2">DSM 15986</strain>
    </source>
</reference>
<dbReference type="RefSeq" id="WP_169714480.1">
    <property type="nucleotide sequence ID" value="NZ_MSSW01000076.1"/>
</dbReference>
<gene>
    <name evidence="1" type="ORF">C8N25_1243</name>
</gene>
<sequence length="52" mass="5887">MERSLPIYSTNKSSVAVANEVVNALYPKYRKDPKKFLESLISKLAEANILVF</sequence>
<dbReference type="EMBL" id="QUNF01000024">
    <property type="protein sequence ID" value="REG81847.1"/>
    <property type="molecule type" value="Genomic_DNA"/>
</dbReference>
<evidence type="ECO:0000313" key="1">
    <source>
        <dbReference type="EMBL" id="REG81847.1"/>
    </source>
</evidence>
<name>A0A3E0DID2_9BACT</name>
<proteinExistence type="predicted"/>
<organism evidence="1 2">
    <name type="scientific">Algoriphagus antarcticus</name>
    <dbReference type="NCBI Taxonomy" id="238540"/>
    <lineage>
        <taxon>Bacteria</taxon>
        <taxon>Pseudomonadati</taxon>
        <taxon>Bacteroidota</taxon>
        <taxon>Cytophagia</taxon>
        <taxon>Cytophagales</taxon>
        <taxon>Cyclobacteriaceae</taxon>
        <taxon>Algoriphagus</taxon>
    </lineage>
</organism>
<dbReference type="AlphaFoldDB" id="A0A3E0DID2"/>
<comment type="caution">
    <text evidence="1">The sequence shown here is derived from an EMBL/GenBank/DDBJ whole genome shotgun (WGS) entry which is preliminary data.</text>
</comment>